<evidence type="ECO:0000313" key="1">
    <source>
        <dbReference type="EMBL" id="MDU0344032.1"/>
    </source>
</evidence>
<protein>
    <submittedName>
        <fullName evidence="1">Uncharacterized protein</fullName>
    </submittedName>
</protein>
<dbReference type="EMBL" id="JAWDID010000121">
    <property type="protein sequence ID" value="MDU0344032.1"/>
    <property type="molecule type" value="Genomic_DNA"/>
</dbReference>
<accession>A0ABU3SGW6</accession>
<dbReference type="RefSeq" id="WP_316021718.1">
    <property type="nucleotide sequence ID" value="NZ_JAWDID010000121.1"/>
</dbReference>
<dbReference type="Proteomes" id="UP001254257">
    <property type="component" value="Unassembled WGS sequence"/>
</dbReference>
<evidence type="ECO:0000313" key="2">
    <source>
        <dbReference type="Proteomes" id="UP001254257"/>
    </source>
</evidence>
<sequence>MTTVFLLFHTHDLGEGETDDKIIGVYASLADAQQAQARATLQKGFCDTPEGFVIDPYEIGKDHWRDGYVTVVTGRPLPRGTRD</sequence>
<proteinExistence type="predicted"/>
<comment type="caution">
    <text evidence="1">The sequence shown here is derived from an EMBL/GenBank/DDBJ whole genome shotgun (WGS) entry which is preliminary data.</text>
</comment>
<organism evidence="1 2">
    <name type="scientific">Bosea rubneri</name>
    <dbReference type="NCBI Taxonomy" id="3075434"/>
    <lineage>
        <taxon>Bacteria</taxon>
        <taxon>Pseudomonadati</taxon>
        <taxon>Pseudomonadota</taxon>
        <taxon>Alphaproteobacteria</taxon>
        <taxon>Hyphomicrobiales</taxon>
        <taxon>Boseaceae</taxon>
        <taxon>Bosea</taxon>
    </lineage>
</organism>
<gene>
    <name evidence="1" type="ORF">RKE40_29535</name>
</gene>
<keyword evidence="2" id="KW-1185">Reference proteome</keyword>
<name>A0ABU3SGW6_9HYPH</name>
<reference evidence="1 2" key="1">
    <citation type="submission" date="2023-09" db="EMBL/GenBank/DDBJ databases">
        <title>Whole genome shotgun sequencing (WGS) of Bosea sp. ZW T0_25, isolated from stored onions (Allium cepa).</title>
        <authorList>
            <person name="Stoll D.A."/>
            <person name="Huch M."/>
        </authorList>
    </citation>
    <scope>NUCLEOTIDE SEQUENCE [LARGE SCALE GENOMIC DNA]</scope>
    <source>
        <strain evidence="1 2">ZW T0_25</strain>
    </source>
</reference>